<name>A0A814MZE8_9BILA</name>
<reference evidence="2" key="1">
    <citation type="submission" date="2021-02" db="EMBL/GenBank/DDBJ databases">
        <authorList>
            <person name="Nowell W R."/>
        </authorList>
    </citation>
    <scope>NUCLEOTIDE SEQUENCE</scope>
</reference>
<protein>
    <recommendedName>
        <fullName evidence="1">A-kinase anchor protein 7-like phosphoesterase domain-containing protein</fullName>
    </recommendedName>
</protein>
<organism evidence="2 3">
    <name type="scientific">Adineta steineri</name>
    <dbReference type="NCBI Taxonomy" id="433720"/>
    <lineage>
        <taxon>Eukaryota</taxon>
        <taxon>Metazoa</taxon>
        <taxon>Spiralia</taxon>
        <taxon>Gnathifera</taxon>
        <taxon>Rotifera</taxon>
        <taxon>Eurotatoria</taxon>
        <taxon>Bdelloidea</taxon>
        <taxon>Adinetida</taxon>
        <taxon>Adinetidae</taxon>
        <taxon>Adineta</taxon>
    </lineage>
</organism>
<dbReference type="GO" id="GO:0010738">
    <property type="term" value="P:regulation of protein kinase A signaling"/>
    <property type="evidence" value="ECO:0007669"/>
    <property type="project" value="TreeGrafter"/>
</dbReference>
<dbReference type="GO" id="GO:0034237">
    <property type="term" value="F:protein kinase A regulatory subunit binding"/>
    <property type="evidence" value="ECO:0007669"/>
    <property type="project" value="TreeGrafter"/>
</dbReference>
<dbReference type="EMBL" id="CAJNOG010000217">
    <property type="protein sequence ID" value="CAF1085815.1"/>
    <property type="molecule type" value="Genomic_DNA"/>
</dbReference>
<dbReference type="Pfam" id="PF10469">
    <property type="entry name" value="AKAP7_NLS"/>
    <property type="match status" value="1"/>
</dbReference>
<evidence type="ECO:0000313" key="3">
    <source>
        <dbReference type="Proteomes" id="UP000663845"/>
    </source>
</evidence>
<proteinExistence type="predicted"/>
<sequence>MTTSDGVTLRHPPIPMVDVHPRLDIDTISILSSQSDSVQHLSSYIESDDEGKGLVGSNSSRLHDAIAQSSSLTSTSQHQPSAFKKDWAIAQESLTDVYRQITLAKLSPPQITFTGLSHFNNKVLYMDPVKDEHLDVLTRIAEICRETYEKNGIVSTDVRPFNPHLTLFKLSKARDLHRKGVKKIDQCWTTKYLNHHFGIENFQFLHLCNMMKKQVDGYYEIFHQQDLFNDEDLNSLRPLSNNLNNEIERMVEINNITFPSLQTNEIIERTSNSQDVVDDEPMIYNSSTIINESSPLLQAEQSTNEENVSGITSFIRPSRSQGCCSCCSII</sequence>
<dbReference type="InterPro" id="IPR052641">
    <property type="entry name" value="AKAP7_isoform_gamma"/>
</dbReference>
<evidence type="ECO:0000313" key="2">
    <source>
        <dbReference type="EMBL" id="CAF1085815.1"/>
    </source>
</evidence>
<dbReference type="SUPFAM" id="SSF55144">
    <property type="entry name" value="LigT-like"/>
    <property type="match status" value="1"/>
</dbReference>
<dbReference type="InterPro" id="IPR019510">
    <property type="entry name" value="AKAP7-like_phosphoesterase"/>
</dbReference>
<dbReference type="Proteomes" id="UP000663845">
    <property type="component" value="Unassembled WGS sequence"/>
</dbReference>
<comment type="caution">
    <text evidence="2">The sequence shown here is derived from an EMBL/GenBank/DDBJ whole genome shotgun (WGS) entry which is preliminary data.</text>
</comment>
<dbReference type="PANTHER" id="PTHR15934">
    <property type="entry name" value="RNA 2',3'-CYCLIC PHOSPHODIESTERASE"/>
    <property type="match status" value="1"/>
</dbReference>
<feature type="domain" description="A-kinase anchor protein 7-like phosphoesterase" evidence="1">
    <location>
        <begin position="86"/>
        <end position="224"/>
    </location>
</feature>
<accession>A0A814MZE8</accession>
<gene>
    <name evidence="2" type="ORF">JYZ213_LOCUS20554</name>
</gene>
<dbReference type="Gene3D" id="3.90.1140.10">
    <property type="entry name" value="Cyclic phosphodiesterase"/>
    <property type="match status" value="1"/>
</dbReference>
<dbReference type="PANTHER" id="PTHR15934:SF2">
    <property type="entry name" value="A-KINASE ANCHOR PROTEIN 7-LIKE PHOSPHOESTERASE DOMAIN-CONTAINING PROTEIN"/>
    <property type="match status" value="1"/>
</dbReference>
<dbReference type="AlphaFoldDB" id="A0A814MZE8"/>
<dbReference type="GO" id="GO:0005829">
    <property type="term" value="C:cytosol"/>
    <property type="evidence" value="ECO:0007669"/>
    <property type="project" value="TreeGrafter"/>
</dbReference>
<dbReference type="InterPro" id="IPR009097">
    <property type="entry name" value="Cyclic_Pdiesterase"/>
</dbReference>
<evidence type="ECO:0000259" key="1">
    <source>
        <dbReference type="Pfam" id="PF10469"/>
    </source>
</evidence>